<proteinExistence type="predicted"/>
<evidence type="ECO:0000313" key="1">
    <source>
        <dbReference type="EMBL" id="CAK0785317.1"/>
    </source>
</evidence>
<evidence type="ECO:0000313" key="2">
    <source>
        <dbReference type="Proteomes" id="UP001314263"/>
    </source>
</evidence>
<dbReference type="Proteomes" id="UP001314263">
    <property type="component" value="Unassembled WGS sequence"/>
</dbReference>
<comment type="caution">
    <text evidence="1">The sequence shown here is derived from an EMBL/GenBank/DDBJ whole genome shotgun (WGS) entry which is preliminary data.</text>
</comment>
<sequence length="130" mass="14759">MLTGERMLLRCLDQRPSCLEARMLLMDNIMAQGRGREAGVPHMVLDALRRTELRSCKQRSRHAQKALRIIRVGLSALEKLGREGSSNRFTSDVLRLVPDLEGSICEMAHDKRVLTLRQQGVDFNGSRDDE</sequence>
<organism evidence="1 2">
    <name type="scientific">Coccomyxa viridis</name>
    <dbReference type="NCBI Taxonomy" id="1274662"/>
    <lineage>
        <taxon>Eukaryota</taxon>
        <taxon>Viridiplantae</taxon>
        <taxon>Chlorophyta</taxon>
        <taxon>core chlorophytes</taxon>
        <taxon>Trebouxiophyceae</taxon>
        <taxon>Trebouxiophyceae incertae sedis</taxon>
        <taxon>Coccomyxaceae</taxon>
        <taxon>Coccomyxa</taxon>
    </lineage>
</organism>
<keyword evidence="2" id="KW-1185">Reference proteome</keyword>
<accession>A0AAV1IF75</accession>
<protein>
    <submittedName>
        <fullName evidence="1">Uncharacterized protein</fullName>
    </submittedName>
</protein>
<dbReference type="EMBL" id="CAUYUE010000012">
    <property type="protein sequence ID" value="CAK0785317.1"/>
    <property type="molecule type" value="Genomic_DNA"/>
</dbReference>
<dbReference type="AlphaFoldDB" id="A0AAV1IF75"/>
<reference evidence="1 2" key="1">
    <citation type="submission" date="2023-10" db="EMBL/GenBank/DDBJ databases">
        <authorList>
            <person name="Maclean D."/>
            <person name="Macfadyen A."/>
        </authorList>
    </citation>
    <scope>NUCLEOTIDE SEQUENCE [LARGE SCALE GENOMIC DNA]</scope>
</reference>
<gene>
    <name evidence="1" type="ORF">CVIRNUC_008524</name>
</gene>
<name>A0AAV1IF75_9CHLO</name>